<proteinExistence type="predicted"/>
<feature type="region of interest" description="Disordered" evidence="1">
    <location>
        <begin position="261"/>
        <end position="293"/>
    </location>
</feature>
<keyword evidence="3" id="KW-1185">Reference proteome</keyword>
<accession>A0ABU2FVH7</accession>
<dbReference type="InterPro" id="IPR009870">
    <property type="entry name" value="DUF1424"/>
</dbReference>
<evidence type="ECO:0008006" key="4">
    <source>
        <dbReference type="Google" id="ProtNLM"/>
    </source>
</evidence>
<dbReference type="Proteomes" id="UP001268864">
    <property type="component" value="Unassembled WGS sequence"/>
</dbReference>
<evidence type="ECO:0000313" key="3">
    <source>
        <dbReference type="Proteomes" id="UP001268864"/>
    </source>
</evidence>
<feature type="compositionally biased region" description="Acidic residues" evidence="1">
    <location>
        <begin position="268"/>
        <end position="291"/>
    </location>
</feature>
<sequence length="336" mass="38213">MEPGRRLRDEAVLEVSDGPQARPWYSVVDAWRDWYSGYLGSHIEFENSEGEIGRTALENSYMPDYGKRYYAKLKDFERGVQREFDGMTTVMLTFTASHRNADGGWRCPADHMRDIMDGYDAARKQLHQVLSGQKWEYARVWEPHADGYGHLHMAVFVEDGGGDLRAEQFRSVMESHVRNCGPAGREAHQVEGDDAAVSVNDDVENLGSYVSEYIGIFGDETLNRPMKEQMFYAVTWATNTRRVDFSNGAQEMMNREQTRRQFRRETDGLEPEDCPEGFEEWQEEQEEDDGAVSEWTVESICTVSYGSPEYADPTTGGVETTAIEGRSGVDPPPSFE</sequence>
<evidence type="ECO:0000256" key="1">
    <source>
        <dbReference type="SAM" id="MobiDB-lite"/>
    </source>
</evidence>
<name>A0ABU2FVH7_9EURY</name>
<gene>
    <name evidence="2" type="ORF">NDI86_21985</name>
</gene>
<feature type="region of interest" description="Disordered" evidence="1">
    <location>
        <begin position="305"/>
        <end position="336"/>
    </location>
</feature>
<dbReference type="RefSeq" id="WP_310902440.1">
    <property type="nucleotide sequence ID" value="NZ_JAMQOS010000014.1"/>
</dbReference>
<organism evidence="2 3">
    <name type="scientific">Haloarcula onubensis</name>
    <dbReference type="NCBI Taxonomy" id="2950539"/>
    <lineage>
        <taxon>Archaea</taxon>
        <taxon>Methanobacteriati</taxon>
        <taxon>Methanobacteriota</taxon>
        <taxon>Stenosarchaea group</taxon>
        <taxon>Halobacteria</taxon>
        <taxon>Halobacteriales</taxon>
        <taxon>Haloarculaceae</taxon>
        <taxon>Haloarcula</taxon>
    </lineage>
</organism>
<protein>
    <recommendedName>
        <fullName evidence="4">Replication protein</fullName>
    </recommendedName>
</protein>
<dbReference type="Pfam" id="PF07232">
    <property type="entry name" value="DUF1424"/>
    <property type="match status" value="1"/>
</dbReference>
<dbReference type="EMBL" id="JAMQOS010000014">
    <property type="protein sequence ID" value="MDS0284775.1"/>
    <property type="molecule type" value="Genomic_DNA"/>
</dbReference>
<comment type="caution">
    <text evidence="2">The sequence shown here is derived from an EMBL/GenBank/DDBJ whole genome shotgun (WGS) entry which is preliminary data.</text>
</comment>
<reference evidence="2 3" key="1">
    <citation type="submission" date="2022-06" db="EMBL/GenBank/DDBJ databases">
        <title>Halomicroarcula sp. a new haloarchaeum isolate from saline soil.</title>
        <authorList>
            <person name="Strakova D."/>
            <person name="Galisteo C."/>
            <person name="Sanchez-Porro C."/>
            <person name="Ventosa A."/>
        </authorList>
    </citation>
    <scope>NUCLEOTIDE SEQUENCE [LARGE SCALE GENOMIC DNA]</scope>
    <source>
        <strain evidence="2 3">S3CR25-11</strain>
    </source>
</reference>
<evidence type="ECO:0000313" key="2">
    <source>
        <dbReference type="EMBL" id="MDS0284775.1"/>
    </source>
</evidence>